<organism evidence="3 4">
    <name type="scientific">Dorcoceras hygrometricum</name>
    <dbReference type="NCBI Taxonomy" id="472368"/>
    <lineage>
        <taxon>Eukaryota</taxon>
        <taxon>Viridiplantae</taxon>
        <taxon>Streptophyta</taxon>
        <taxon>Embryophyta</taxon>
        <taxon>Tracheophyta</taxon>
        <taxon>Spermatophyta</taxon>
        <taxon>Magnoliopsida</taxon>
        <taxon>eudicotyledons</taxon>
        <taxon>Gunneridae</taxon>
        <taxon>Pentapetalae</taxon>
        <taxon>asterids</taxon>
        <taxon>lamiids</taxon>
        <taxon>Lamiales</taxon>
        <taxon>Gesneriaceae</taxon>
        <taxon>Didymocarpoideae</taxon>
        <taxon>Trichosporeae</taxon>
        <taxon>Loxocarpinae</taxon>
        <taxon>Dorcoceras</taxon>
    </lineage>
</organism>
<accession>A0A2Z7BB89</accession>
<gene>
    <name evidence="3" type="ORF">F511_13522</name>
</gene>
<dbReference type="Proteomes" id="UP000250235">
    <property type="component" value="Unassembled WGS sequence"/>
</dbReference>
<feature type="compositionally biased region" description="Polar residues" evidence="2">
    <location>
        <begin position="316"/>
        <end position="329"/>
    </location>
</feature>
<sequence>MELPQETEDYIRESIDHSVGLPVSSNTMLDKIRAVEAANLCLRQQYLCLQSKMREKDEIIQRKDEIIERARAEASMNAIALKRFVDENQKLAVECANLLEQSNKWERECSLYEQDREALMDFANEADEKGKEAESRNQELVEQNKKLLEELQLFRLQSEAHKDDVPDNDLHMEQVLLDSLLAVGKENLESTALGFLEENSGIEVCAKILKMWSSFRPVTQKIVAMVAEMRNLEKDKDHLKVNLHRAEEEVNVLFEECNKLNEANKKLIRQLNREMHISASDGKCMSSTSGKGKRKCSPKTSSPLERKLDFSDADSQRQPLSPLQSNSPESRTRKK</sequence>
<dbReference type="EMBL" id="KV007463">
    <property type="protein sequence ID" value="KZV31582.1"/>
    <property type="molecule type" value="Genomic_DNA"/>
</dbReference>
<dbReference type="PANTHER" id="PTHR35689">
    <property type="entry name" value="EARLY ENDOSOME ANTIGEN"/>
    <property type="match status" value="1"/>
</dbReference>
<protein>
    <submittedName>
        <fullName evidence="3">Uncharacterized protein</fullName>
    </submittedName>
</protein>
<reference evidence="3 4" key="1">
    <citation type="journal article" date="2015" name="Proc. Natl. Acad. Sci. U.S.A.">
        <title>The resurrection genome of Boea hygrometrica: A blueprint for survival of dehydration.</title>
        <authorList>
            <person name="Xiao L."/>
            <person name="Yang G."/>
            <person name="Zhang L."/>
            <person name="Yang X."/>
            <person name="Zhao S."/>
            <person name="Ji Z."/>
            <person name="Zhou Q."/>
            <person name="Hu M."/>
            <person name="Wang Y."/>
            <person name="Chen M."/>
            <person name="Xu Y."/>
            <person name="Jin H."/>
            <person name="Xiao X."/>
            <person name="Hu G."/>
            <person name="Bao F."/>
            <person name="Hu Y."/>
            <person name="Wan P."/>
            <person name="Li L."/>
            <person name="Deng X."/>
            <person name="Kuang T."/>
            <person name="Xiang C."/>
            <person name="Zhu J.K."/>
            <person name="Oliver M.J."/>
            <person name="He Y."/>
        </authorList>
    </citation>
    <scope>NUCLEOTIDE SEQUENCE [LARGE SCALE GENOMIC DNA]</scope>
    <source>
        <strain evidence="4">cv. XS01</strain>
    </source>
</reference>
<keyword evidence="1" id="KW-0175">Coiled coil</keyword>
<evidence type="ECO:0000256" key="1">
    <source>
        <dbReference type="SAM" id="Coils"/>
    </source>
</evidence>
<dbReference type="PANTHER" id="PTHR35689:SF1">
    <property type="entry name" value="EARLY ENDOSOME ANTIGEN"/>
    <property type="match status" value="1"/>
</dbReference>
<dbReference type="AlphaFoldDB" id="A0A2Z7BB89"/>
<feature type="region of interest" description="Disordered" evidence="2">
    <location>
        <begin position="279"/>
        <end position="335"/>
    </location>
</feature>
<proteinExistence type="predicted"/>
<evidence type="ECO:0000313" key="4">
    <source>
        <dbReference type="Proteomes" id="UP000250235"/>
    </source>
</evidence>
<feature type="coiled-coil region" evidence="1">
    <location>
        <begin position="222"/>
        <end position="270"/>
    </location>
</feature>
<dbReference type="OrthoDB" id="1913731at2759"/>
<keyword evidence="4" id="KW-1185">Reference proteome</keyword>
<evidence type="ECO:0000256" key="2">
    <source>
        <dbReference type="SAM" id="MobiDB-lite"/>
    </source>
</evidence>
<name>A0A2Z7BB89_9LAMI</name>
<feature type="coiled-coil region" evidence="1">
    <location>
        <begin position="49"/>
        <end position="157"/>
    </location>
</feature>
<evidence type="ECO:0000313" key="3">
    <source>
        <dbReference type="EMBL" id="KZV31582.1"/>
    </source>
</evidence>